<evidence type="ECO:0000313" key="3">
    <source>
        <dbReference type="Proteomes" id="UP001344906"/>
    </source>
</evidence>
<feature type="domain" description="Aminoglycoside phosphotransferase" evidence="1">
    <location>
        <begin position="42"/>
        <end position="229"/>
    </location>
</feature>
<proteinExistence type="predicted"/>
<reference evidence="2 3" key="1">
    <citation type="submission" date="2023-02" db="EMBL/GenBank/DDBJ databases">
        <title>Dictyobacter halimunensis sp. nov., a new member of the class Ktedonobacteria from forest soil in a geothermal area.</title>
        <authorList>
            <person name="Rachmania M.K."/>
            <person name="Ningsih F."/>
            <person name="Sakai Y."/>
            <person name="Yabe S."/>
            <person name="Yokota A."/>
            <person name="Sjamsuridzal W."/>
        </authorList>
    </citation>
    <scope>NUCLEOTIDE SEQUENCE [LARGE SCALE GENOMIC DNA]</scope>
    <source>
        <strain evidence="2 3">S3.2.2.5</strain>
    </source>
</reference>
<dbReference type="InterPro" id="IPR002575">
    <property type="entry name" value="Aminoglycoside_PTrfase"/>
</dbReference>
<dbReference type="RefSeq" id="WP_338257725.1">
    <property type="nucleotide sequence ID" value="NZ_BSRI01000002.1"/>
</dbReference>
<dbReference type="EMBL" id="BSRI01000002">
    <property type="protein sequence ID" value="GLV60611.1"/>
    <property type="molecule type" value="Genomic_DNA"/>
</dbReference>
<dbReference type="Pfam" id="PF01636">
    <property type="entry name" value="APH"/>
    <property type="match status" value="1"/>
</dbReference>
<dbReference type="Proteomes" id="UP001344906">
    <property type="component" value="Unassembled WGS sequence"/>
</dbReference>
<dbReference type="InterPro" id="IPR011009">
    <property type="entry name" value="Kinase-like_dom_sf"/>
</dbReference>
<evidence type="ECO:0000259" key="1">
    <source>
        <dbReference type="Pfam" id="PF01636"/>
    </source>
</evidence>
<gene>
    <name evidence="2" type="ORF">KDH_74300</name>
</gene>
<comment type="caution">
    <text evidence="2">The sequence shown here is derived from an EMBL/GenBank/DDBJ whole genome shotgun (WGS) entry which is preliminary data.</text>
</comment>
<sequence length="331" mass="35867">MSMIVEGIERAVFGEVTADDVAAWIDQHVRNRLTLGVRAVLFRTGRLAAVYGLQLTNGSKIVAKVHRSADIDQLGAAVTCQRLLADAHYPCPLPLDGPVEADGRVVLLETLLDQGEQGDAHNPATRRTIARSLAEQIHILRAVPELRAHLLTPIAWANYSSGPWPIPHDSIFDFTTTPPGFEWLDRIAGQAATILMPRKQPDAIAHSDWVCQNLRFTEKGVSAAYDWDSLLAESEAVLVGVSAGAYTEGSRSGDDAPTPEEVVGFLSDYDAHRDTPFSKQEQAAAAAAATWVLAYNSRCGLGVEALGFPTGEGSPLQKLSRYGNAYLSLRW</sequence>
<name>A0ABQ6G256_9CHLR</name>
<evidence type="ECO:0000313" key="2">
    <source>
        <dbReference type="EMBL" id="GLV60611.1"/>
    </source>
</evidence>
<organism evidence="2 3">
    <name type="scientific">Dictyobacter halimunensis</name>
    <dbReference type="NCBI Taxonomy" id="3026934"/>
    <lineage>
        <taxon>Bacteria</taxon>
        <taxon>Bacillati</taxon>
        <taxon>Chloroflexota</taxon>
        <taxon>Ktedonobacteria</taxon>
        <taxon>Ktedonobacterales</taxon>
        <taxon>Dictyobacteraceae</taxon>
        <taxon>Dictyobacter</taxon>
    </lineage>
</organism>
<protein>
    <recommendedName>
        <fullName evidence="1">Aminoglycoside phosphotransferase domain-containing protein</fullName>
    </recommendedName>
</protein>
<accession>A0ABQ6G256</accession>
<keyword evidence="3" id="KW-1185">Reference proteome</keyword>
<dbReference type="SUPFAM" id="SSF56112">
    <property type="entry name" value="Protein kinase-like (PK-like)"/>
    <property type="match status" value="1"/>
</dbReference>